<evidence type="ECO:0000256" key="3">
    <source>
        <dbReference type="ARBA" id="ARBA00022827"/>
    </source>
</evidence>
<dbReference type="Proteomes" id="UP000217944">
    <property type="component" value="Unassembled WGS sequence"/>
</dbReference>
<evidence type="ECO:0000256" key="2">
    <source>
        <dbReference type="ARBA" id="ARBA00022630"/>
    </source>
</evidence>
<keyword evidence="7" id="KW-1185">Reference proteome</keyword>
<dbReference type="InterPro" id="IPR055178">
    <property type="entry name" value="RsdA/BaiN/AoA(So)-like_dom"/>
</dbReference>
<feature type="domain" description="RsdA/BaiN/AoA(So)-like insert" evidence="5">
    <location>
        <begin position="179"/>
        <end position="318"/>
    </location>
</feature>
<evidence type="ECO:0000256" key="1">
    <source>
        <dbReference type="ARBA" id="ARBA00001974"/>
    </source>
</evidence>
<name>A0A292YDL7_9BACT</name>
<dbReference type="InterPro" id="IPR036188">
    <property type="entry name" value="FAD/NAD-bd_sf"/>
</dbReference>
<sequence>MSNLFNTIILGGGASGLFLGSLLRKNYLIIEHNKEIGAKIKVSGGGKCNITNKIVSENNYRGDKELVKKTLNRFSNKNLLNWLKNNNLEVIEAKKNQYFFKSSEVLVSFFKRNVKNIYKAKIVEVKFENDKFKVVTDKKIFYAKNVVVATGGISFRKLGASDIGYRIAESFSHSIIPPRPSLVRFTVQRSESWFKNLSGVGFGAEVSVGDKKFKQNILFSHKGITGPAILNASLWWDKGKIIINFLKKDVFSYFKNPNKQISTQLPLPKRFVKEFLISQNLKDKKIKELKPSEKEKLRLLNSYEFAPAGTFGLERAEVTKGGVNTNELSVFLESKFQKGLYFAGEVVDITGELGGYNFQWAFSSAYSVYLGIISLKKGENETY</sequence>
<evidence type="ECO:0000313" key="6">
    <source>
        <dbReference type="EMBL" id="GAX87483.1"/>
    </source>
</evidence>
<keyword evidence="2" id="KW-0285">Flavoprotein</keyword>
<dbReference type="AlphaFoldDB" id="A0A292YDL7"/>
<evidence type="ECO:0000313" key="7">
    <source>
        <dbReference type="Proteomes" id="UP000217944"/>
    </source>
</evidence>
<dbReference type="RefSeq" id="WP_096258617.1">
    <property type="nucleotide sequence ID" value="NZ_BDME01000001.1"/>
</dbReference>
<dbReference type="Gene3D" id="1.10.8.260">
    <property type="entry name" value="HI0933 insert domain-like"/>
    <property type="match status" value="1"/>
</dbReference>
<dbReference type="EMBL" id="BDME01000001">
    <property type="protein sequence ID" value="GAX87483.1"/>
    <property type="molecule type" value="Genomic_DNA"/>
</dbReference>
<gene>
    <name evidence="6" type="ORF">LNAT_P0779</name>
</gene>
<evidence type="ECO:0000259" key="4">
    <source>
        <dbReference type="Pfam" id="PF03486"/>
    </source>
</evidence>
<dbReference type="Gene3D" id="2.40.30.10">
    <property type="entry name" value="Translation factors"/>
    <property type="match status" value="1"/>
</dbReference>
<dbReference type="SUPFAM" id="SSF51905">
    <property type="entry name" value="FAD/NAD(P)-binding domain"/>
    <property type="match status" value="1"/>
</dbReference>
<dbReference type="PANTHER" id="PTHR42887">
    <property type="entry name" value="OS12G0638800 PROTEIN"/>
    <property type="match status" value="1"/>
</dbReference>
<accession>A0A292YDL7</accession>
<dbReference type="InterPro" id="IPR004792">
    <property type="entry name" value="BaiN-like"/>
</dbReference>
<dbReference type="InterPro" id="IPR057661">
    <property type="entry name" value="RsdA/BaiN/AoA(So)_Rossmann"/>
</dbReference>
<keyword evidence="3" id="KW-0274">FAD</keyword>
<dbReference type="NCBIfam" id="TIGR00275">
    <property type="entry name" value="aminoacetone oxidase family FAD-binding enzyme"/>
    <property type="match status" value="1"/>
</dbReference>
<dbReference type="Pfam" id="PF03486">
    <property type="entry name" value="HI0933_like"/>
    <property type="match status" value="1"/>
</dbReference>
<organism evidence="6 7">
    <name type="scientific">Lebetimonas natsushimae</name>
    <dbReference type="NCBI Taxonomy" id="1936991"/>
    <lineage>
        <taxon>Bacteria</taxon>
        <taxon>Pseudomonadati</taxon>
        <taxon>Campylobacterota</taxon>
        <taxon>Epsilonproteobacteria</taxon>
        <taxon>Nautiliales</taxon>
        <taxon>Nautiliaceae</taxon>
        <taxon>Lebetimonas</taxon>
    </lineage>
</organism>
<dbReference type="PANTHER" id="PTHR42887:SF2">
    <property type="entry name" value="OS12G0638800 PROTEIN"/>
    <property type="match status" value="1"/>
</dbReference>
<dbReference type="Gene3D" id="3.50.50.60">
    <property type="entry name" value="FAD/NAD(P)-binding domain"/>
    <property type="match status" value="1"/>
</dbReference>
<dbReference type="Pfam" id="PF22780">
    <property type="entry name" value="HI0933_like_1st"/>
    <property type="match status" value="1"/>
</dbReference>
<feature type="domain" description="RsdA/BaiN/AoA(So)-like Rossmann fold-like" evidence="4">
    <location>
        <begin position="6"/>
        <end position="367"/>
    </location>
</feature>
<comment type="caution">
    <text evidence="6">The sequence shown here is derived from an EMBL/GenBank/DDBJ whole genome shotgun (WGS) entry which is preliminary data.</text>
</comment>
<evidence type="ECO:0008006" key="8">
    <source>
        <dbReference type="Google" id="ProtNLM"/>
    </source>
</evidence>
<reference evidence="6 7" key="1">
    <citation type="journal article" date="2017" name="Syst. Appl. Microbiol.">
        <title>Lebetimonas natsushimae sp. nov., a novel strictly anaerobic, moderately thermophilic chemoautotroph isolated from a deep-sea hydrothermal vent polychaete nest in the Mid-Okinawa Trough.</title>
        <authorList>
            <person name="Nagata R."/>
            <person name="Takaki Y."/>
            <person name="Tame A."/>
            <person name="Nunoura T."/>
            <person name="Muto H."/>
            <person name="Mino S."/>
            <person name="Sawayama S."/>
            <person name="Takai K."/>
            <person name="Nakagawa S."/>
        </authorList>
    </citation>
    <scope>NUCLEOTIDE SEQUENCE [LARGE SCALE GENOMIC DNA]</scope>
    <source>
        <strain evidence="6 7">HS1857</strain>
    </source>
</reference>
<evidence type="ECO:0000259" key="5">
    <source>
        <dbReference type="Pfam" id="PF22780"/>
    </source>
</evidence>
<comment type="cofactor">
    <cofactor evidence="1">
        <name>FAD</name>
        <dbReference type="ChEBI" id="CHEBI:57692"/>
    </cofactor>
</comment>
<proteinExistence type="predicted"/>
<dbReference type="InterPro" id="IPR023166">
    <property type="entry name" value="BaiN-like_dom_sf"/>
</dbReference>
<protein>
    <recommendedName>
        <fullName evidence="8">Aminoacetone oxidase family FAD-binding enzyme</fullName>
    </recommendedName>
</protein>
<dbReference type="OrthoDB" id="9773233at2"/>
<dbReference type="SUPFAM" id="SSF160996">
    <property type="entry name" value="HI0933 insert domain-like"/>
    <property type="match status" value="1"/>
</dbReference>